<organism evidence="2 3">
    <name type="scientific">Hoylesella shahii DSM 15611 = JCM 12083</name>
    <dbReference type="NCBI Taxonomy" id="1122991"/>
    <lineage>
        <taxon>Bacteria</taxon>
        <taxon>Pseudomonadati</taxon>
        <taxon>Bacteroidota</taxon>
        <taxon>Bacteroidia</taxon>
        <taxon>Bacteroidales</taxon>
        <taxon>Prevotellaceae</taxon>
        <taxon>Hoylesella</taxon>
    </lineage>
</organism>
<keyword evidence="1" id="KW-1133">Transmembrane helix</keyword>
<keyword evidence="3" id="KW-1185">Reference proteome</keyword>
<gene>
    <name evidence="2" type="ORF">EJ73_00839</name>
</gene>
<evidence type="ECO:0000313" key="2">
    <source>
        <dbReference type="EMBL" id="PXX23174.1"/>
    </source>
</evidence>
<feature type="transmembrane region" description="Helical" evidence="1">
    <location>
        <begin position="12"/>
        <end position="30"/>
    </location>
</feature>
<accession>A0A318HXG7</accession>
<dbReference type="Proteomes" id="UP000248314">
    <property type="component" value="Unassembled WGS sequence"/>
</dbReference>
<keyword evidence="1" id="KW-0472">Membrane</keyword>
<name>A0A318HXG7_9BACT</name>
<reference evidence="2 3" key="1">
    <citation type="submission" date="2018-05" db="EMBL/GenBank/DDBJ databases">
        <title>Genomic Encyclopedia of Type Strains, Phase I: the one thousand microbial genomes (KMG-I) project.</title>
        <authorList>
            <person name="Kyrpides N."/>
        </authorList>
    </citation>
    <scope>NUCLEOTIDE SEQUENCE [LARGE SCALE GENOMIC DNA]</scope>
    <source>
        <strain evidence="2 3">DSM 15611</strain>
    </source>
</reference>
<dbReference type="AlphaFoldDB" id="A0A318HXG7"/>
<sequence length="127" mass="14668">MQQNAGKTNYFVYLYKANTIFCILQLSVIAPKQPLARIKYLPPKEQLMNNKATFGTIKRAEYFTFSCNNTSRVLKFVTYFIPNKEAMEGEKPKPSPRFMQHEAQNEARAISINKQIRAATRPQHIVP</sequence>
<keyword evidence="1" id="KW-0812">Transmembrane</keyword>
<evidence type="ECO:0000256" key="1">
    <source>
        <dbReference type="SAM" id="Phobius"/>
    </source>
</evidence>
<protein>
    <submittedName>
        <fullName evidence="2">Uncharacterized protein</fullName>
    </submittedName>
</protein>
<comment type="caution">
    <text evidence="2">The sequence shown here is derived from an EMBL/GenBank/DDBJ whole genome shotgun (WGS) entry which is preliminary data.</text>
</comment>
<dbReference type="EMBL" id="QJJX01000007">
    <property type="protein sequence ID" value="PXX23174.1"/>
    <property type="molecule type" value="Genomic_DNA"/>
</dbReference>
<evidence type="ECO:0000313" key="3">
    <source>
        <dbReference type="Proteomes" id="UP000248314"/>
    </source>
</evidence>
<proteinExistence type="predicted"/>